<evidence type="ECO:0000259" key="1">
    <source>
        <dbReference type="PROSITE" id="PS51186"/>
    </source>
</evidence>
<sequence>MLENELKSIYDRELRRGATTPGFKREETDLVVRQISQFGEKGFVIYSNLNENNAREVIKHELEYFRSLDQEFEWKVHSYDKPDNLVDILQEGGFTVDDPEALMVMNLHDKHPLLLKKANPVIKEITDEKGIEEIISLEDEVWKVSHAELGERLWRDKRENPESLFLYGVYDGNRLVSAAWMYLENGTSFASMWGGSTLEGFRRKGYYSELLAIRAKKAYEEGYQHLTVDASPMSRPILEKCGFLCLAYSYGCQSPSFPKKPI</sequence>
<feature type="domain" description="N-acetyltransferase" evidence="1">
    <location>
        <begin position="120"/>
        <end position="262"/>
    </location>
</feature>
<evidence type="ECO:0000313" key="3">
    <source>
        <dbReference type="Proteomes" id="UP000308230"/>
    </source>
</evidence>
<dbReference type="Proteomes" id="UP000308230">
    <property type="component" value="Unassembled WGS sequence"/>
</dbReference>
<dbReference type="CDD" id="cd04301">
    <property type="entry name" value="NAT_SF"/>
    <property type="match status" value="1"/>
</dbReference>
<comment type="caution">
    <text evidence="2">The sequence shown here is derived from an EMBL/GenBank/DDBJ whole genome shotgun (WGS) entry which is preliminary data.</text>
</comment>
<organism evidence="2 3">
    <name type="scientific">Exobacillus caeni</name>
    <dbReference type="NCBI Taxonomy" id="2574798"/>
    <lineage>
        <taxon>Bacteria</taxon>
        <taxon>Bacillati</taxon>
        <taxon>Bacillota</taxon>
        <taxon>Bacilli</taxon>
        <taxon>Bacillales</taxon>
        <taxon>Guptibacillaceae</taxon>
        <taxon>Exobacillus</taxon>
    </lineage>
</organism>
<dbReference type="RefSeq" id="WP_138126646.1">
    <property type="nucleotide sequence ID" value="NZ_SWLG01000007.1"/>
</dbReference>
<dbReference type="SUPFAM" id="SSF55729">
    <property type="entry name" value="Acyl-CoA N-acyltransferases (Nat)"/>
    <property type="match status" value="1"/>
</dbReference>
<dbReference type="GO" id="GO:0016747">
    <property type="term" value="F:acyltransferase activity, transferring groups other than amino-acyl groups"/>
    <property type="evidence" value="ECO:0007669"/>
    <property type="project" value="InterPro"/>
</dbReference>
<name>A0A5R9F3X4_9BACL</name>
<keyword evidence="3" id="KW-1185">Reference proteome</keyword>
<dbReference type="Pfam" id="PF00583">
    <property type="entry name" value="Acetyltransf_1"/>
    <property type="match status" value="1"/>
</dbReference>
<dbReference type="AlphaFoldDB" id="A0A5R9F3X4"/>
<evidence type="ECO:0000313" key="2">
    <source>
        <dbReference type="EMBL" id="TLS37199.1"/>
    </source>
</evidence>
<protein>
    <submittedName>
        <fullName evidence="2">GNAT family N-acetyltransferase</fullName>
    </submittedName>
</protein>
<dbReference type="OrthoDB" id="164800at2"/>
<dbReference type="Gene3D" id="3.40.630.30">
    <property type="match status" value="1"/>
</dbReference>
<dbReference type="PROSITE" id="PS51186">
    <property type="entry name" value="GNAT"/>
    <property type="match status" value="1"/>
</dbReference>
<reference evidence="2 3" key="1">
    <citation type="submission" date="2019-04" db="EMBL/GenBank/DDBJ databases">
        <title>Bacillus caeni sp. nov., a bacterium isolated from mangrove sediment.</title>
        <authorList>
            <person name="Huang H."/>
            <person name="Mo K."/>
            <person name="Hu Y."/>
        </authorList>
    </citation>
    <scope>NUCLEOTIDE SEQUENCE [LARGE SCALE GENOMIC DNA]</scope>
    <source>
        <strain evidence="2 3">HB172195</strain>
    </source>
</reference>
<gene>
    <name evidence="2" type="ORF">FCL54_11775</name>
</gene>
<dbReference type="InterPro" id="IPR016181">
    <property type="entry name" value="Acyl_CoA_acyltransferase"/>
</dbReference>
<dbReference type="InterPro" id="IPR000182">
    <property type="entry name" value="GNAT_dom"/>
</dbReference>
<keyword evidence="2" id="KW-0808">Transferase</keyword>
<proteinExistence type="predicted"/>
<dbReference type="EMBL" id="SWLG01000007">
    <property type="protein sequence ID" value="TLS37199.1"/>
    <property type="molecule type" value="Genomic_DNA"/>
</dbReference>
<accession>A0A5R9F3X4</accession>